<comment type="similarity">
    <text evidence="1">Belongs to the LysR transcriptional regulatory family.</text>
</comment>
<proteinExistence type="inferred from homology"/>
<dbReference type="PANTHER" id="PTHR30537">
    <property type="entry name" value="HTH-TYPE TRANSCRIPTIONAL REGULATOR"/>
    <property type="match status" value="1"/>
</dbReference>
<dbReference type="InterPro" id="IPR005119">
    <property type="entry name" value="LysR_subst-bd"/>
</dbReference>
<sequence length="311" mass="34580">MRRTFDPVQLGSIELFCKAAEVGSFTAAAEHLGLTPASVSRSIARLEARLGVRLFTRTTRSVRLTADGELYQAQCQQALDQIAEAERAITGRQTVPKGLLRISVGTVYGHHRLVPLLPGFMAAYPGVEVELNVSNRNIDFIEDGYDLAIRLGEPRDSRLVARKLEDAPVGLFAAPQYLKRRGRPKSIDDLRQHDLIQFVLPSTGRPMPWILRDADGHEIDYAFKSRQRVHEDVLAGLGWAAAGGGLFQIYHFVARPLVEAGQLVEVLRPAGGRTRPFYVLYPHNRHLSARVRAFVEYLVRVVGETKGQALP</sequence>
<dbReference type="GO" id="GO:0003700">
    <property type="term" value="F:DNA-binding transcription factor activity"/>
    <property type="evidence" value="ECO:0007669"/>
    <property type="project" value="InterPro"/>
</dbReference>
<dbReference type="InterPro" id="IPR036388">
    <property type="entry name" value="WH-like_DNA-bd_sf"/>
</dbReference>
<dbReference type="SUPFAM" id="SSF46785">
    <property type="entry name" value="Winged helix' DNA-binding domain"/>
    <property type="match status" value="1"/>
</dbReference>
<protein>
    <submittedName>
        <fullName evidence="6">LysR family transcriptional regulator</fullName>
    </submittedName>
</protein>
<evidence type="ECO:0000256" key="4">
    <source>
        <dbReference type="ARBA" id="ARBA00023163"/>
    </source>
</evidence>
<keyword evidence="2" id="KW-0805">Transcription regulation</keyword>
<dbReference type="PROSITE" id="PS50931">
    <property type="entry name" value="HTH_LYSR"/>
    <property type="match status" value="1"/>
</dbReference>
<evidence type="ECO:0000256" key="3">
    <source>
        <dbReference type="ARBA" id="ARBA00023125"/>
    </source>
</evidence>
<gene>
    <name evidence="6" type="ORF">I7X39_21615</name>
</gene>
<dbReference type="SUPFAM" id="SSF53850">
    <property type="entry name" value="Periplasmic binding protein-like II"/>
    <property type="match status" value="1"/>
</dbReference>
<evidence type="ECO:0000313" key="7">
    <source>
        <dbReference type="Proteomes" id="UP000613266"/>
    </source>
</evidence>
<feature type="domain" description="HTH lysR-type" evidence="5">
    <location>
        <begin position="8"/>
        <end position="65"/>
    </location>
</feature>
<dbReference type="EMBL" id="JAEDAK010000024">
    <property type="protein sequence ID" value="MBH9579504.1"/>
    <property type="molecule type" value="Genomic_DNA"/>
</dbReference>
<accession>A0A931J4L1</accession>
<dbReference type="CDD" id="cd08422">
    <property type="entry name" value="PBP2_CrgA_like"/>
    <property type="match status" value="1"/>
</dbReference>
<dbReference type="InterPro" id="IPR058163">
    <property type="entry name" value="LysR-type_TF_proteobact-type"/>
</dbReference>
<keyword evidence="4" id="KW-0804">Transcription</keyword>
<dbReference type="PRINTS" id="PR00039">
    <property type="entry name" value="HTHLYSR"/>
</dbReference>
<dbReference type="InterPro" id="IPR036390">
    <property type="entry name" value="WH_DNA-bd_sf"/>
</dbReference>
<evidence type="ECO:0000256" key="1">
    <source>
        <dbReference type="ARBA" id="ARBA00009437"/>
    </source>
</evidence>
<dbReference type="Gene3D" id="1.10.10.10">
    <property type="entry name" value="Winged helix-like DNA-binding domain superfamily/Winged helix DNA-binding domain"/>
    <property type="match status" value="1"/>
</dbReference>
<reference evidence="6" key="1">
    <citation type="submission" date="2020-12" db="EMBL/GenBank/DDBJ databases">
        <title>The genome sequence of Inhella sp. 1Y17.</title>
        <authorList>
            <person name="Liu Y."/>
        </authorList>
    </citation>
    <scope>NUCLEOTIDE SEQUENCE</scope>
    <source>
        <strain evidence="6">1Y17</strain>
    </source>
</reference>
<keyword evidence="3" id="KW-0238">DNA-binding</keyword>
<dbReference type="GO" id="GO:0003677">
    <property type="term" value="F:DNA binding"/>
    <property type="evidence" value="ECO:0007669"/>
    <property type="project" value="UniProtKB-KW"/>
</dbReference>
<dbReference type="FunFam" id="1.10.10.10:FF:000001">
    <property type="entry name" value="LysR family transcriptional regulator"/>
    <property type="match status" value="1"/>
</dbReference>
<dbReference type="InterPro" id="IPR000847">
    <property type="entry name" value="LysR_HTH_N"/>
</dbReference>
<dbReference type="AlphaFoldDB" id="A0A931J4L1"/>
<dbReference type="Proteomes" id="UP000613266">
    <property type="component" value="Unassembled WGS sequence"/>
</dbReference>
<dbReference type="PANTHER" id="PTHR30537:SF5">
    <property type="entry name" value="HTH-TYPE TRANSCRIPTIONAL ACTIVATOR TTDR-RELATED"/>
    <property type="match status" value="1"/>
</dbReference>
<dbReference type="RefSeq" id="WP_198113453.1">
    <property type="nucleotide sequence ID" value="NZ_JAEDAK010000024.1"/>
</dbReference>
<evidence type="ECO:0000256" key="2">
    <source>
        <dbReference type="ARBA" id="ARBA00023015"/>
    </source>
</evidence>
<organism evidence="6 7">
    <name type="scientific">Inhella proteolytica</name>
    <dbReference type="NCBI Taxonomy" id="2795029"/>
    <lineage>
        <taxon>Bacteria</taxon>
        <taxon>Pseudomonadati</taxon>
        <taxon>Pseudomonadota</taxon>
        <taxon>Betaproteobacteria</taxon>
        <taxon>Burkholderiales</taxon>
        <taxon>Sphaerotilaceae</taxon>
        <taxon>Inhella</taxon>
    </lineage>
</organism>
<dbReference type="Gene3D" id="3.40.190.290">
    <property type="match status" value="1"/>
</dbReference>
<dbReference type="Pfam" id="PF00126">
    <property type="entry name" value="HTH_1"/>
    <property type="match status" value="1"/>
</dbReference>
<comment type="caution">
    <text evidence="6">The sequence shown here is derived from an EMBL/GenBank/DDBJ whole genome shotgun (WGS) entry which is preliminary data.</text>
</comment>
<name>A0A931J4L1_9BURK</name>
<dbReference type="Pfam" id="PF03466">
    <property type="entry name" value="LysR_substrate"/>
    <property type="match status" value="1"/>
</dbReference>
<evidence type="ECO:0000313" key="6">
    <source>
        <dbReference type="EMBL" id="MBH9579504.1"/>
    </source>
</evidence>
<evidence type="ECO:0000259" key="5">
    <source>
        <dbReference type="PROSITE" id="PS50931"/>
    </source>
</evidence>
<keyword evidence="7" id="KW-1185">Reference proteome</keyword>